<feature type="region of interest" description="Disordered" evidence="1">
    <location>
        <begin position="702"/>
        <end position="746"/>
    </location>
</feature>
<feature type="compositionally biased region" description="Basic and acidic residues" evidence="1">
    <location>
        <begin position="1956"/>
        <end position="1976"/>
    </location>
</feature>
<sequence length="2081" mass="213607">MAANPHLLPLWGEAPVAGSRAPARLASGAFRSAFPGAEDQAELEGGGAVLSGASERSACLPPRPSDTEALVLRAERLREDIFSVRVAGRYRAELISACLFMRHGARTPKDSLGVAAPGGSTSASPPAHRGGSPCPGSAGGAECDAAKSDTAKSAVAAAAAGPATEEAPNGENGVQSATQTHAKPGERGLEICGPAGGKPVSVGCTTASSVSASLVGAVDFDLASLASDGSNSGREGLLGVLPAPAPAPSGGAAETPCGALEAGKTSRATCGSASGDATVASSAGLGGGELDPTAGHATEAGTHRGGGRGRTSRRRRWSSKKSCDLPSAQKNPGPSSAGVSRRARASTWATFSRSPAERAVSVRLHVRQQREKTESGGRGGAPFAPSFGVARFAEGLNARQVRGGASEEAEGARDRTRDARGVCAPHSVDAGVRTPAAACTSAAFGDAALASAPAIFSPSRSTLLFPPSSPDPPSTASSASFTPSSRSPSSSRAETAPRTDPSAASRSCLSASAATDTGRRLLAVFSELPRKERSGNASEAFFSALPPASTPAAPAAAASGEGVVLTPHAASLPLVPCSKGPCPGRLPAPTALTSPPTGGGAAAFTADPWPFGCAPGLLTAAGWQQAACIGCSLRRRQRVILRNAFLRERLVALETREAEIRRRQRRQAAKEAANLASKTASDGATSRGGGCVTLGAFRGTQRRKRGEAKAEGGVQARTRIVRRKDREDAPPAPSPLDSCTNDPGVRLFASSHEAPQSLAFSAPSSGTVSRGPAAASSFCTTSSFAVADPSFLSHSAAGVEGRSSDSGVAPAASFPSVCLSPSHQPVCVGAPQVSSLASTRAAPSQGVARLSVASPRAGGLYPSLSGGVAGGDAHSLSSSRSDCSFSSSCSSTDSEAGSTRGGAAYAYHCRRLSSSSSTFASSSFSSALCSPSWPSSSYGSRSPSGAGTRRCAEAAPLGAGVGAPPSASGARAAISHPPSASCSVSLSGKRPASSLARFSPSRGGAGGFAAAEETSGAPLQPSFLIRETQDGEEFLLNRRASLFLCSTESLRCQQTAEGVLAGLLYGPSILRQLQRHCCACAWGGDRSSCAHPKGSCRRGARASVPEARGGESPGAAVEGRGGVGLDGDAAGGTQEQGDGGAVSEIKEKAAEKSEKMTHARAQECWLRGDKSERSFPAHTRAGFPVLSRLPSTTWPSARTAFPCLHVASSGSPLALALKAKSQTLHTESELLRRLTGWEEKAGLKVMKKFVSAYGSYLFHGVPPPPLTAGAFRFAPGPAVFDAPTTASVATSYGDVSRQSSALFVSSEESRALSSPPSPPPSQPSASLKQPDDGTLLTPPAEEREARRQDRAEARGARWPAGLAGSGSHDLLAASLGDEALVPCEGGEDARAISEASRGHNEEGDAFSASLLQAIFLGADVVTRLQFGEEEEVGWRAGGTSLLELVGRLEQMADWCLACEGEGDARKAPAPLPSAACTPPCRGKIEAEGRGGESEEAERCRAEEARPAPPPLLQIFVTHQSALLALQGALGVQTPDLHVPPFGCYILAELLRLAPACRAEGQDDASSVASEDIEEATGVPSDDEIEMPEEAREGDGGEDAGLAGEDERENGETAGVSCGSIPSTRGESAVAALKRRPVSLGSPSSVSAESENDPSTSSSLSPSSSSRGEPQEAPPGQVPQEGLPSSLSSAPPSPSASTATSSSSAARSFAPDPRLERLTGVKPKVERRRHPGCLVRWTINGSCPLILPPTLRFVPAETGSPTAASCPSSPPLAASPAPLLLTRRAEGANAEGGEIVSKTAEFAREESDAKAAEGEILASRLQQTLQERGEKLRALQLSAAATEYAAADAQVWSVLAEEKKSFPCRSRSQLHLRLGLAEEEKAEEDEAASCGVDQNGCRALRGSTPEGLREDPSQTAPVEAWELTHLLCGRRMPCFCFHCLRRAESDLARGRKCGEKAGLEETEPKRPPPAEVKKEGAEGQEATWNSDARELSRAARAEGGYGAKSREKAGGEESRFREDELDFETRNLVEFDRLLAFLDERIAKYGMPLPVGDGLGRQQEPSLQGLTSSGKGEEGRKKKGGK</sequence>
<feature type="region of interest" description="Disordered" evidence="1">
    <location>
        <begin position="2045"/>
        <end position="2081"/>
    </location>
</feature>
<keyword evidence="3" id="KW-1185">Reference proteome</keyword>
<feature type="compositionally biased region" description="Polar residues" evidence="1">
    <location>
        <begin position="172"/>
        <end position="181"/>
    </location>
</feature>
<comment type="caution">
    <text evidence="2">The sequence shown here is derived from an EMBL/GenBank/DDBJ whole genome shotgun (WGS) entry which is preliminary data.</text>
</comment>
<evidence type="ECO:0000313" key="3">
    <source>
        <dbReference type="Proteomes" id="UP000224006"/>
    </source>
</evidence>
<feature type="compositionally biased region" description="Basic and acidic residues" evidence="1">
    <location>
        <begin position="1340"/>
        <end position="1355"/>
    </location>
</feature>
<dbReference type="OrthoDB" id="331844at2759"/>
<feature type="region of interest" description="Disordered" evidence="1">
    <location>
        <begin position="1306"/>
        <end position="1361"/>
    </location>
</feature>
<dbReference type="Proteomes" id="UP000224006">
    <property type="component" value="Chromosome IX"/>
</dbReference>
<feature type="compositionally biased region" description="Low complexity" evidence="1">
    <location>
        <begin position="474"/>
        <end position="511"/>
    </location>
</feature>
<feature type="compositionally biased region" description="Low complexity" evidence="1">
    <location>
        <begin position="1646"/>
        <end position="1667"/>
    </location>
</feature>
<feature type="compositionally biased region" description="Basic residues" evidence="1">
    <location>
        <begin position="305"/>
        <end position="319"/>
    </location>
</feature>
<dbReference type="KEGG" id="bbes:BESB_013370"/>
<feature type="region of interest" description="Disordered" evidence="1">
    <location>
        <begin position="929"/>
        <end position="950"/>
    </location>
</feature>
<dbReference type="GeneID" id="40306399"/>
<feature type="region of interest" description="Disordered" evidence="1">
    <location>
        <begin position="1562"/>
        <end position="1728"/>
    </location>
</feature>
<feature type="region of interest" description="Disordered" evidence="1">
    <location>
        <begin position="463"/>
        <end position="511"/>
    </location>
</feature>
<feature type="region of interest" description="Disordered" evidence="1">
    <location>
        <begin position="111"/>
        <end position="192"/>
    </location>
</feature>
<dbReference type="RefSeq" id="XP_029216734.1">
    <property type="nucleotide sequence ID" value="XM_029360067.1"/>
</dbReference>
<feature type="compositionally biased region" description="Basic and acidic residues" evidence="1">
    <location>
        <begin position="410"/>
        <end position="420"/>
    </location>
</feature>
<name>A0A2A9M434_BESBE</name>
<feature type="region of interest" description="Disordered" evidence="1">
    <location>
        <begin position="1485"/>
        <end position="1504"/>
    </location>
</feature>
<feature type="region of interest" description="Disordered" evidence="1">
    <location>
        <begin position="1088"/>
        <end position="1142"/>
    </location>
</feature>
<gene>
    <name evidence="2" type="ORF">BESB_013370</name>
</gene>
<reference evidence="2 3" key="1">
    <citation type="submission" date="2017-09" db="EMBL/GenBank/DDBJ databases">
        <title>Genome sequencing of Besnoitia besnoiti strain Bb-Ger1.</title>
        <authorList>
            <person name="Schares G."/>
            <person name="Venepally P."/>
            <person name="Lorenzi H.A."/>
        </authorList>
    </citation>
    <scope>NUCLEOTIDE SEQUENCE [LARGE SCALE GENOMIC DNA]</scope>
    <source>
        <strain evidence="2 3">Bb-Ger1</strain>
    </source>
</reference>
<evidence type="ECO:0000256" key="1">
    <source>
        <dbReference type="SAM" id="MobiDB-lite"/>
    </source>
</evidence>
<feature type="region of interest" description="Disordered" evidence="1">
    <location>
        <begin position="400"/>
        <end position="420"/>
    </location>
</feature>
<feature type="region of interest" description="Disordered" evidence="1">
    <location>
        <begin position="237"/>
        <end position="383"/>
    </location>
</feature>
<feature type="compositionally biased region" description="Basic and acidic residues" evidence="1">
    <location>
        <begin position="2003"/>
        <end position="2018"/>
    </location>
</feature>
<proteinExistence type="predicted"/>
<organism evidence="2 3">
    <name type="scientific">Besnoitia besnoiti</name>
    <name type="common">Apicomplexan protozoan</name>
    <dbReference type="NCBI Taxonomy" id="94643"/>
    <lineage>
        <taxon>Eukaryota</taxon>
        <taxon>Sar</taxon>
        <taxon>Alveolata</taxon>
        <taxon>Apicomplexa</taxon>
        <taxon>Conoidasida</taxon>
        <taxon>Coccidia</taxon>
        <taxon>Eucoccidiorida</taxon>
        <taxon>Eimeriorina</taxon>
        <taxon>Sarcocystidae</taxon>
        <taxon>Besnoitia</taxon>
    </lineage>
</organism>
<feature type="region of interest" description="Disordered" evidence="1">
    <location>
        <begin position="1956"/>
        <end position="2018"/>
    </location>
</feature>
<dbReference type="EMBL" id="NWUJ01000010">
    <property type="protein sequence ID" value="PFH32725.1"/>
    <property type="molecule type" value="Genomic_DNA"/>
</dbReference>
<feature type="compositionally biased region" description="Polar residues" evidence="1">
    <location>
        <begin position="2058"/>
        <end position="2068"/>
    </location>
</feature>
<feature type="compositionally biased region" description="Low complexity" evidence="1">
    <location>
        <begin position="237"/>
        <end position="253"/>
    </location>
</feature>
<feature type="compositionally biased region" description="Low complexity" evidence="1">
    <location>
        <begin position="151"/>
        <end position="167"/>
    </location>
</feature>
<feature type="compositionally biased region" description="Low complexity" evidence="1">
    <location>
        <begin position="1683"/>
        <end position="1711"/>
    </location>
</feature>
<dbReference type="VEuPathDB" id="ToxoDB:BESB_013370"/>
<feature type="compositionally biased region" description="Acidic residues" evidence="1">
    <location>
        <begin position="1570"/>
        <end position="1587"/>
    </location>
</feature>
<protein>
    <submittedName>
        <fullName evidence="2">Uncharacterized protein</fullName>
    </submittedName>
</protein>
<evidence type="ECO:0000313" key="2">
    <source>
        <dbReference type="EMBL" id="PFH32725.1"/>
    </source>
</evidence>
<accession>A0A2A9M434</accession>
<feature type="compositionally biased region" description="Basic and acidic residues" evidence="1">
    <location>
        <begin position="1986"/>
        <end position="1995"/>
    </location>
</feature>